<organism evidence="1 2">
    <name type="scientific">Bythopirellula polymerisocia</name>
    <dbReference type="NCBI Taxonomy" id="2528003"/>
    <lineage>
        <taxon>Bacteria</taxon>
        <taxon>Pseudomonadati</taxon>
        <taxon>Planctomycetota</taxon>
        <taxon>Planctomycetia</taxon>
        <taxon>Pirellulales</taxon>
        <taxon>Lacipirellulaceae</taxon>
        <taxon>Bythopirellula</taxon>
    </lineage>
</organism>
<keyword evidence="2" id="KW-1185">Reference proteome</keyword>
<proteinExistence type="predicted"/>
<dbReference type="GO" id="GO:0004519">
    <property type="term" value="F:endonuclease activity"/>
    <property type="evidence" value="ECO:0007669"/>
    <property type="project" value="InterPro"/>
</dbReference>
<accession>A0A5C6D2F7</accession>
<name>A0A5C6D2F7_9BACT</name>
<dbReference type="EMBL" id="SJPS01000001">
    <property type="protein sequence ID" value="TWU29396.1"/>
    <property type="molecule type" value="Genomic_DNA"/>
</dbReference>
<protein>
    <recommendedName>
        <fullName evidence="3">mRNA interferase HigB</fullName>
    </recommendedName>
</protein>
<dbReference type="Proteomes" id="UP000318437">
    <property type="component" value="Unassembled WGS sequence"/>
</dbReference>
<dbReference type="OrthoDB" id="9799912at2"/>
<reference evidence="1 2" key="1">
    <citation type="submission" date="2019-02" db="EMBL/GenBank/DDBJ databases">
        <title>Deep-cultivation of Planctomycetes and their phenomic and genomic characterization uncovers novel biology.</title>
        <authorList>
            <person name="Wiegand S."/>
            <person name="Jogler M."/>
            <person name="Boedeker C."/>
            <person name="Pinto D."/>
            <person name="Vollmers J."/>
            <person name="Rivas-Marin E."/>
            <person name="Kohn T."/>
            <person name="Peeters S.H."/>
            <person name="Heuer A."/>
            <person name="Rast P."/>
            <person name="Oberbeckmann S."/>
            <person name="Bunk B."/>
            <person name="Jeske O."/>
            <person name="Meyerdierks A."/>
            <person name="Storesund J.E."/>
            <person name="Kallscheuer N."/>
            <person name="Luecker S."/>
            <person name="Lage O.M."/>
            <person name="Pohl T."/>
            <person name="Merkel B.J."/>
            <person name="Hornburger P."/>
            <person name="Mueller R.-W."/>
            <person name="Bruemmer F."/>
            <person name="Labrenz M."/>
            <person name="Spormann A.M."/>
            <person name="Op Den Camp H."/>
            <person name="Overmann J."/>
            <person name="Amann R."/>
            <person name="Jetten M.S.M."/>
            <person name="Mascher T."/>
            <person name="Medema M.H."/>
            <person name="Devos D.P."/>
            <person name="Kaster A.-K."/>
            <person name="Ovreas L."/>
            <person name="Rohde M."/>
            <person name="Galperin M.Y."/>
            <person name="Jogler C."/>
        </authorList>
    </citation>
    <scope>NUCLEOTIDE SEQUENCE [LARGE SCALE GENOMIC DNA]</scope>
    <source>
        <strain evidence="1 2">Pla144</strain>
    </source>
</reference>
<dbReference type="InterPro" id="IPR018669">
    <property type="entry name" value="Toxin_HigB"/>
</dbReference>
<gene>
    <name evidence="1" type="ORF">Pla144_01740</name>
</gene>
<dbReference type="GO" id="GO:0003723">
    <property type="term" value="F:RNA binding"/>
    <property type="evidence" value="ECO:0007669"/>
    <property type="project" value="InterPro"/>
</dbReference>
<dbReference type="Pfam" id="PF09907">
    <property type="entry name" value="HigB_toxin"/>
    <property type="match status" value="1"/>
</dbReference>
<dbReference type="GO" id="GO:0110001">
    <property type="term" value="C:toxin-antitoxin complex"/>
    <property type="evidence" value="ECO:0007669"/>
    <property type="project" value="InterPro"/>
</dbReference>
<comment type="caution">
    <text evidence="1">The sequence shown here is derived from an EMBL/GenBank/DDBJ whole genome shotgun (WGS) entry which is preliminary data.</text>
</comment>
<sequence>MRVISLKLLREFWEQHPDAEMPLRHWYRISLNARWRALHDVRQDFPHADGVRTPSGDTVTVFNIGGNKYRLIVRIRYDFQLVNVRAVLTHDLYDEDKWKE</sequence>
<evidence type="ECO:0008006" key="3">
    <source>
        <dbReference type="Google" id="ProtNLM"/>
    </source>
</evidence>
<dbReference type="AlphaFoldDB" id="A0A5C6D2F7"/>
<evidence type="ECO:0000313" key="1">
    <source>
        <dbReference type="EMBL" id="TWU29396.1"/>
    </source>
</evidence>
<evidence type="ECO:0000313" key="2">
    <source>
        <dbReference type="Proteomes" id="UP000318437"/>
    </source>
</evidence>
<dbReference type="RefSeq" id="WP_146447429.1">
    <property type="nucleotide sequence ID" value="NZ_SJPS01000001.1"/>
</dbReference>